<evidence type="ECO:0000313" key="3">
    <source>
        <dbReference type="Proteomes" id="UP001151760"/>
    </source>
</evidence>
<protein>
    <submittedName>
        <fullName evidence="2">Uncharacterized protein</fullName>
    </submittedName>
</protein>
<keyword evidence="3" id="KW-1185">Reference proteome</keyword>
<sequence>MVLPYGILLTRLFRHVGTYQPYLFTSNYTLTPHAMVPLSEERVKRTVSKGKRAHPLSDSSLSDDSNLPNLNLSPQTYIKELSHTKNRSVEFKQTKGMFKFYDKAFGKMKSKK</sequence>
<feature type="compositionally biased region" description="Basic residues" evidence="1">
    <location>
        <begin position="45"/>
        <end position="54"/>
    </location>
</feature>
<evidence type="ECO:0000313" key="2">
    <source>
        <dbReference type="EMBL" id="GJS70674.1"/>
    </source>
</evidence>
<reference evidence="2" key="1">
    <citation type="journal article" date="2022" name="Int. J. Mol. Sci.">
        <title>Draft Genome of Tanacetum Coccineum: Genomic Comparison of Closely Related Tanacetum-Family Plants.</title>
        <authorList>
            <person name="Yamashiro T."/>
            <person name="Shiraishi A."/>
            <person name="Nakayama K."/>
            <person name="Satake H."/>
        </authorList>
    </citation>
    <scope>NUCLEOTIDE SEQUENCE</scope>
</reference>
<comment type="caution">
    <text evidence="2">The sequence shown here is derived from an EMBL/GenBank/DDBJ whole genome shotgun (WGS) entry which is preliminary data.</text>
</comment>
<evidence type="ECO:0000256" key="1">
    <source>
        <dbReference type="SAM" id="MobiDB-lite"/>
    </source>
</evidence>
<name>A0ABQ4XZ10_9ASTR</name>
<reference evidence="2" key="2">
    <citation type="submission" date="2022-01" db="EMBL/GenBank/DDBJ databases">
        <authorList>
            <person name="Yamashiro T."/>
            <person name="Shiraishi A."/>
            <person name="Satake H."/>
            <person name="Nakayama K."/>
        </authorList>
    </citation>
    <scope>NUCLEOTIDE SEQUENCE</scope>
</reference>
<gene>
    <name evidence="2" type="ORF">Tco_0703515</name>
</gene>
<feature type="compositionally biased region" description="Low complexity" evidence="1">
    <location>
        <begin position="56"/>
        <end position="68"/>
    </location>
</feature>
<proteinExistence type="predicted"/>
<organism evidence="2 3">
    <name type="scientific">Tanacetum coccineum</name>
    <dbReference type="NCBI Taxonomy" id="301880"/>
    <lineage>
        <taxon>Eukaryota</taxon>
        <taxon>Viridiplantae</taxon>
        <taxon>Streptophyta</taxon>
        <taxon>Embryophyta</taxon>
        <taxon>Tracheophyta</taxon>
        <taxon>Spermatophyta</taxon>
        <taxon>Magnoliopsida</taxon>
        <taxon>eudicotyledons</taxon>
        <taxon>Gunneridae</taxon>
        <taxon>Pentapetalae</taxon>
        <taxon>asterids</taxon>
        <taxon>campanulids</taxon>
        <taxon>Asterales</taxon>
        <taxon>Asteraceae</taxon>
        <taxon>Asteroideae</taxon>
        <taxon>Anthemideae</taxon>
        <taxon>Anthemidinae</taxon>
        <taxon>Tanacetum</taxon>
    </lineage>
</organism>
<accession>A0ABQ4XZ10</accession>
<dbReference type="Proteomes" id="UP001151760">
    <property type="component" value="Unassembled WGS sequence"/>
</dbReference>
<feature type="region of interest" description="Disordered" evidence="1">
    <location>
        <begin position="43"/>
        <end position="68"/>
    </location>
</feature>
<dbReference type="EMBL" id="BQNB010009949">
    <property type="protein sequence ID" value="GJS70674.1"/>
    <property type="molecule type" value="Genomic_DNA"/>
</dbReference>